<keyword evidence="2" id="KW-1185">Reference proteome</keyword>
<accession>A0AA35L1G2</accession>
<dbReference type="EMBL" id="OX395136">
    <property type="protein sequence ID" value="CAI5787423.1"/>
    <property type="molecule type" value="Genomic_DNA"/>
</dbReference>
<proteinExistence type="predicted"/>
<gene>
    <name evidence="1" type="ORF">PODLI_1B020345</name>
</gene>
<evidence type="ECO:0000313" key="1">
    <source>
        <dbReference type="EMBL" id="CAI5787423.1"/>
    </source>
</evidence>
<dbReference type="AlphaFoldDB" id="A0AA35L1G2"/>
<sequence length="159" mass="18781">MNKMLQFSDHMFTFKSTNQIRDERIEKKDLGKIRSCNRCGYGCLMVWQLERRAETEGHRSMQPLLNYGIKRLKELQRVALSMTLPCRKNLPRLRFLYLHVTHKTALSCKGNSPQWPCSASSFIAFGWLECVLAWIENREVGMYMKKALPFPWLECKLLY</sequence>
<reference evidence="1" key="1">
    <citation type="submission" date="2022-12" db="EMBL/GenBank/DDBJ databases">
        <authorList>
            <person name="Alioto T."/>
            <person name="Alioto T."/>
            <person name="Gomez Garrido J."/>
        </authorList>
    </citation>
    <scope>NUCLEOTIDE SEQUENCE</scope>
</reference>
<evidence type="ECO:0000313" key="2">
    <source>
        <dbReference type="Proteomes" id="UP001178461"/>
    </source>
</evidence>
<dbReference type="Proteomes" id="UP001178461">
    <property type="component" value="Chromosome 11"/>
</dbReference>
<name>A0AA35L1G2_9SAUR</name>
<organism evidence="1 2">
    <name type="scientific">Podarcis lilfordi</name>
    <name type="common">Lilford's wall lizard</name>
    <dbReference type="NCBI Taxonomy" id="74358"/>
    <lineage>
        <taxon>Eukaryota</taxon>
        <taxon>Metazoa</taxon>
        <taxon>Chordata</taxon>
        <taxon>Craniata</taxon>
        <taxon>Vertebrata</taxon>
        <taxon>Euteleostomi</taxon>
        <taxon>Lepidosauria</taxon>
        <taxon>Squamata</taxon>
        <taxon>Bifurcata</taxon>
        <taxon>Unidentata</taxon>
        <taxon>Episquamata</taxon>
        <taxon>Laterata</taxon>
        <taxon>Lacertibaenia</taxon>
        <taxon>Lacertidae</taxon>
        <taxon>Podarcis</taxon>
    </lineage>
</organism>
<protein>
    <submittedName>
        <fullName evidence="1">Uncharacterized protein</fullName>
    </submittedName>
</protein>